<feature type="transmembrane region" description="Helical" evidence="1">
    <location>
        <begin position="134"/>
        <end position="151"/>
    </location>
</feature>
<keyword evidence="1" id="KW-0812">Transmembrane</keyword>
<sequence>MTEKYEPLSPDFDKLIADYYEHFKSQAAKYYQPHKLTRRAATSASFFILISACYMLASLSLFQNTPVGSLSRLGDTLFFDIPYPKIATALLSLVIFAVAQLICKSTLCDRYRVYFFIVSTGLAALVFFEWQEVMPIFFALGLVIFILSYSINRKFGYTRAWSRNRLYAEKVRFLDARFKSGVIFRDKAHEELFKLLEQFEEQTHLDTMNDYISYGNSAFNVLKGLRK</sequence>
<evidence type="ECO:0000313" key="3">
    <source>
        <dbReference type="Proteomes" id="UP000180253"/>
    </source>
</evidence>
<name>A0A1S1MX14_9GAMM</name>
<dbReference type="RefSeq" id="WP_070993597.1">
    <property type="nucleotide sequence ID" value="NZ_CBCSHD010000012.1"/>
</dbReference>
<feature type="transmembrane region" description="Helical" evidence="1">
    <location>
        <begin position="111"/>
        <end position="128"/>
    </location>
</feature>
<evidence type="ECO:0000313" key="2">
    <source>
        <dbReference type="EMBL" id="OHU93442.1"/>
    </source>
</evidence>
<feature type="transmembrane region" description="Helical" evidence="1">
    <location>
        <begin position="82"/>
        <end position="99"/>
    </location>
</feature>
<comment type="caution">
    <text evidence="2">The sequence shown here is derived from an EMBL/GenBank/DDBJ whole genome shotgun (WGS) entry which is preliminary data.</text>
</comment>
<dbReference type="AlphaFoldDB" id="A0A1S1MX14"/>
<evidence type="ECO:0000256" key="1">
    <source>
        <dbReference type="SAM" id="Phobius"/>
    </source>
</evidence>
<dbReference type="EMBL" id="MNAN01000037">
    <property type="protein sequence ID" value="OHU93442.1"/>
    <property type="molecule type" value="Genomic_DNA"/>
</dbReference>
<keyword evidence="3" id="KW-1185">Reference proteome</keyword>
<keyword evidence="1" id="KW-1133">Transmembrane helix</keyword>
<dbReference type="OrthoDB" id="6312767at2"/>
<keyword evidence="1" id="KW-0472">Membrane</keyword>
<protein>
    <submittedName>
        <fullName evidence="2">Uncharacterized protein</fullName>
    </submittedName>
</protein>
<gene>
    <name evidence="2" type="ORF">BIW53_18965</name>
</gene>
<feature type="transmembrane region" description="Helical" evidence="1">
    <location>
        <begin position="40"/>
        <end position="62"/>
    </location>
</feature>
<proteinExistence type="predicted"/>
<organism evidence="2 3">
    <name type="scientific">Pseudoalteromonas byunsanensis</name>
    <dbReference type="NCBI Taxonomy" id="327939"/>
    <lineage>
        <taxon>Bacteria</taxon>
        <taxon>Pseudomonadati</taxon>
        <taxon>Pseudomonadota</taxon>
        <taxon>Gammaproteobacteria</taxon>
        <taxon>Alteromonadales</taxon>
        <taxon>Pseudoalteromonadaceae</taxon>
        <taxon>Pseudoalteromonas</taxon>
    </lineage>
</organism>
<dbReference type="STRING" id="327939.BIW53_18965"/>
<dbReference type="Proteomes" id="UP000180253">
    <property type="component" value="Unassembled WGS sequence"/>
</dbReference>
<accession>A0A1S1MX14</accession>
<reference evidence="2 3" key="1">
    <citation type="submission" date="2016-10" db="EMBL/GenBank/DDBJ databases">
        <title>Pseudoalteromonas amylolytica sp. nov., isolated from the surface seawater.</title>
        <authorList>
            <person name="Wu Y.-H."/>
            <person name="Cheng H."/>
            <person name="Jin X.-B."/>
            <person name="Wang C.-S."/>
            <person name="Xu X.-W."/>
        </authorList>
    </citation>
    <scope>NUCLEOTIDE SEQUENCE [LARGE SCALE GENOMIC DNA]</scope>
    <source>
        <strain evidence="2 3">JCM 12483</strain>
    </source>
</reference>